<dbReference type="InterPro" id="IPR006429">
    <property type="entry name" value="Phage_lambda_portal"/>
</dbReference>
<name>A0ABW0H330_9HYPH</name>
<dbReference type="NCBIfam" id="TIGR01539">
    <property type="entry name" value="portal_lambda"/>
    <property type="match status" value="1"/>
</dbReference>
<dbReference type="Pfam" id="PF05136">
    <property type="entry name" value="Phage_portal_2"/>
    <property type="match status" value="1"/>
</dbReference>
<dbReference type="Proteomes" id="UP001596104">
    <property type="component" value="Unassembled WGS sequence"/>
</dbReference>
<protein>
    <submittedName>
        <fullName evidence="1">Phage portal protein</fullName>
    </submittedName>
</protein>
<evidence type="ECO:0000313" key="1">
    <source>
        <dbReference type="EMBL" id="MFC5391630.1"/>
    </source>
</evidence>
<proteinExistence type="predicted"/>
<gene>
    <name evidence="1" type="ORF">ACFPPC_03125</name>
</gene>
<accession>A0ABW0H330</accession>
<dbReference type="RefSeq" id="WP_377006433.1">
    <property type="nucleotide sequence ID" value="NZ_JBHSLV010000007.1"/>
</dbReference>
<organism evidence="1 2">
    <name type="scientific">Bosea vestrisii</name>
    <dbReference type="NCBI Taxonomy" id="151416"/>
    <lineage>
        <taxon>Bacteria</taxon>
        <taxon>Pseudomonadati</taxon>
        <taxon>Pseudomonadota</taxon>
        <taxon>Alphaproteobacteria</taxon>
        <taxon>Hyphomicrobiales</taxon>
        <taxon>Boseaceae</taxon>
        <taxon>Bosea</taxon>
    </lineage>
</organism>
<evidence type="ECO:0000313" key="2">
    <source>
        <dbReference type="Proteomes" id="UP001596104"/>
    </source>
</evidence>
<reference evidence="2" key="1">
    <citation type="journal article" date="2019" name="Int. J. Syst. Evol. Microbiol.">
        <title>The Global Catalogue of Microorganisms (GCM) 10K type strain sequencing project: providing services to taxonomists for standard genome sequencing and annotation.</title>
        <authorList>
            <consortium name="The Broad Institute Genomics Platform"/>
            <consortium name="The Broad Institute Genome Sequencing Center for Infectious Disease"/>
            <person name="Wu L."/>
            <person name="Ma J."/>
        </authorList>
    </citation>
    <scope>NUCLEOTIDE SEQUENCE [LARGE SCALE GENOMIC DNA]</scope>
    <source>
        <strain evidence="2">CGMCC 1.16326</strain>
    </source>
</reference>
<sequence>MQRLGLPALVGPDGQTPLRAAAAASAYRAADLRSQDLTNWRPPTLSGDGAVLRDRRLVADRAEDLGRNNPIAVAALTRMVDMIVGAGLRFSSKPHADTLGITREQAQDLGKQIERELARHYNDPRKRADAQRKVSTNGIYRLLARSLCKLNEACVVSTWREGQGPYETAFLAVDPERLSNPVGRRDDQTLRGGVAIDRYGAPTGYYIRNRHPGDGFGYSPASWELVPREMAHGRPVFMHVFEPEREDQNRPISPFAPMISRLRMVDRWSELEIAAAAVNALHAAFIESNLPFAEVAAAMDPQEIVNAGNNYNDRRAAFYEMAPVKIGGVRIPVLPVGDKVTMNGTPRQTAAMRDFHDVFVDHIGAASGMSRQQILLNFERMNYSNSRSLMNETWRGVRRKVAQFIEQGPIPMALCVIEEGVDKGYIRPPKGCRYLWDEPAAWLAGRWIGPGRGYVDPVKEAESAALRMETMVSTLEMECAEQGLDYEEVLDQIAREEQELTDRKLTRATVIQRVAARSAQPQQDPAESEAP</sequence>
<dbReference type="EMBL" id="JBHSLV010000007">
    <property type="protein sequence ID" value="MFC5391630.1"/>
    <property type="molecule type" value="Genomic_DNA"/>
</dbReference>
<comment type="caution">
    <text evidence="1">The sequence shown here is derived from an EMBL/GenBank/DDBJ whole genome shotgun (WGS) entry which is preliminary data.</text>
</comment>
<keyword evidence="2" id="KW-1185">Reference proteome</keyword>